<dbReference type="EMBL" id="JAKLJA010000009">
    <property type="protein sequence ID" value="MCG5074481.1"/>
    <property type="molecule type" value="Genomic_DNA"/>
</dbReference>
<comment type="catalytic activity">
    <reaction evidence="14 15">
        <text>ATP + H2O = ADP + phosphate + H(+)</text>
        <dbReference type="Rhea" id="RHEA:13065"/>
        <dbReference type="ChEBI" id="CHEBI:15377"/>
        <dbReference type="ChEBI" id="CHEBI:15378"/>
        <dbReference type="ChEBI" id="CHEBI:30616"/>
        <dbReference type="ChEBI" id="CHEBI:43474"/>
        <dbReference type="ChEBI" id="CHEBI:456216"/>
        <dbReference type="EC" id="5.6.2.4"/>
    </reaction>
</comment>
<keyword evidence="9 15" id="KW-0233">DNA recombination</keyword>
<feature type="region of interest" description="Disordered" evidence="16">
    <location>
        <begin position="511"/>
        <end position="548"/>
    </location>
</feature>
<keyword evidence="11" id="KW-0413">Isomerase</keyword>
<dbReference type="SUPFAM" id="SSF52540">
    <property type="entry name" value="P-loop containing nucleoside triphosphate hydrolases"/>
    <property type="match status" value="2"/>
</dbReference>
<dbReference type="EC" id="5.6.2.4" evidence="13 15"/>
<dbReference type="InterPro" id="IPR001650">
    <property type="entry name" value="Helicase_C-like"/>
</dbReference>
<dbReference type="InterPro" id="IPR012340">
    <property type="entry name" value="NA-bd_OB-fold"/>
</dbReference>
<keyword evidence="6 15" id="KW-0347">Helicase</keyword>
<evidence type="ECO:0000256" key="1">
    <source>
        <dbReference type="ARBA" id="ARBA00007504"/>
    </source>
</evidence>
<evidence type="ECO:0000256" key="12">
    <source>
        <dbReference type="ARBA" id="ARBA00034617"/>
    </source>
</evidence>
<feature type="compositionally biased region" description="Basic and acidic residues" evidence="16">
    <location>
        <begin position="71"/>
        <end position="80"/>
    </location>
</feature>
<evidence type="ECO:0000313" key="20">
    <source>
        <dbReference type="Proteomes" id="UP001139308"/>
    </source>
</evidence>
<dbReference type="PANTHER" id="PTHR47964">
    <property type="entry name" value="ATP-DEPENDENT DNA HELICASE HOMOLOG RECG, CHLOROPLASTIC"/>
    <property type="match status" value="1"/>
</dbReference>
<dbReference type="Pfam" id="PF00270">
    <property type="entry name" value="DEAD"/>
    <property type="match status" value="1"/>
</dbReference>
<dbReference type="InterPro" id="IPR033454">
    <property type="entry name" value="RecG_wedge"/>
</dbReference>
<dbReference type="GO" id="GO:0006281">
    <property type="term" value="P:DNA repair"/>
    <property type="evidence" value="ECO:0007669"/>
    <property type="project" value="UniProtKB-UniRule"/>
</dbReference>
<comment type="catalytic activity">
    <reaction evidence="12 15">
        <text>Couples ATP hydrolysis with the unwinding of duplex DNA by translocating in the 3'-5' direction.</text>
        <dbReference type="EC" id="5.6.2.4"/>
    </reaction>
</comment>
<dbReference type="SUPFAM" id="SSF50249">
    <property type="entry name" value="Nucleic acid-binding proteins"/>
    <property type="match status" value="1"/>
</dbReference>
<dbReference type="GO" id="GO:0005524">
    <property type="term" value="F:ATP binding"/>
    <property type="evidence" value="ECO:0007669"/>
    <property type="project" value="UniProtKB-KW"/>
</dbReference>
<dbReference type="Gene3D" id="3.40.50.300">
    <property type="entry name" value="P-loop containing nucleotide triphosphate hydrolases"/>
    <property type="match status" value="2"/>
</dbReference>
<accession>A0A9X1RR63</accession>
<feature type="region of interest" description="Disordered" evidence="16">
    <location>
        <begin position="1"/>
        <end position="107"/>
    </location>
</feature>
<gene>
    <name evidence="19" type="primary">recG</name>
    <name evidence="19" type="ORF">L5014_14085</name>
</gene>
<feature type="compositionally biased region" description="Low complexity" evidence="16">
    <location>
        <begin position="517"/>
        <end position="529"/>
    </location>
</feature>
<dbReference type="AlphaFoldDB" id="A0A9X1RR63"/>
<dbReference type="Pfam" id="PF00271">
    <property type="entry name" value="Helicase_C"/>
    <property type="match status" value="1"/>
</dbReference>
<dbReference type="InterPro" id="IPR027417">
    <property type="entry name" value="P-loop_NTPase"/>
</dbReference>
<dbReference type="SMART" id="SM00490">
    <property type="entry name" value="HELICc"/>
    <property type="match status" value="1"/>
</dbReference>
<evidence type="ECO:0000256" key="9">
    <source>
        <dbReference type="ARBA" id="ARBA00023172"/>
    </source>
</evidence>
<organism evidence="19 20">
    <name type="scientific">Paraburkholderia tagetis</name>
    <dbReference type="NCBI Taxonomy" id="2913261"/>
    <lineage>
        <taxon>Bacteria</taxon>
        <taxon>Pseudomonadati</taxon>
        <taxon>Pseudomonadota</taxon>
        <taxon>Betaproteobacteria</taxon>
        <taxon>Burkholderiales</taxon>
        <taxon>Burkholderiaceae</taxon>
        <taxon>Paraburkholderia</taxon>
    </lineage>
</organism>
<keyword evidence="7 15" id="KW-0067">ATP-binding</keyword>
<dbReference type="RefSeq" id="WP_238464354.1">
    <property type="nucleotide sequence ID" value="NZ_JAKLJA010000009.1"/>
</dbReference>
<keyword evidence="10 15" id="KW-0234">DNA repair</keyword>
<keyword evidence="5 15" id="KW-0378">Hydrolase</keyword>
<feature type="compositionally biased region" description="Low complexity" evidence="16">
    <location>
        <begin position="24"/>
        <end position="40"/>
    </location>
</feature>
<evidence type="ECO:0000259" key="17">
    <source>
        <dbReference type="PROSITE" id="PS51192"/>
    </source>
</evidence>
<evidence type="ECO:0000256" key="11">
    <source>
        <dbReference type="ARBA" id="ARBA00023235"/>
    </source>
</evidence>
<feature type="domain" description="Helicase C-terminal" evidence="18">
    <location>
        <begin position="607"/>
        <end position="753"/>
    </location>
</feature>
<dbReference type="GO" id="GO:0016787">
    <property type="term" value="F:hydrolase activity"/>
    <property type="evidence" value="ECO:0007669"/>
    <property type="project" value="UniProtKB-KW"/>
</dbReference>
<evidence type="ECO:0000256" key="6">
    <source>
        <dbReference type="ARBA" id="ARBA00022806"/>
    </source>
</evidence>
<keyword evidence="3 15" id="KW-0547">Nucleotide-binding</keyword>
<evidence type="ECO:0000259" key="18">
    <source>
        <dbReference type="PROSITE" id="PS51194"/>
    </source>
</evidence>
<dbReference type="InterPro" id="IPR047112">
    <property type="entry name" value="RecG/Mfd"/>
</dbReference>
<feature type="domain" description="Helicase ATP-binding" evidence="17">
    <location>
        <begin position="381"/>
        <end position="574"/>
    </location>
</feature>
<feature type="compositionally biased region" description="Basic and acidic residues" evidence="16">
    <location>
        <begin position="91"/>
        <end position="107"/>
    </location>
</feature>
<evidence type="ECO:0000256" key="5">
    <source>
        <dbReference type="ARBA" id="ARBA00022801"/>
    </source>
</evidence>
<evidence type="ECO:0000256" key="8">
    <source>
        <dbReference type="ARBA" id="ARBA00023125"/>
    </source>
</evidence>
<evidence type="ECO:0000313" key="19">
    <source>
        <dbReference type="EMBL" id="MCG5074481.1"/>
    </source>
</evidence>
<dbReference type="CDD" id="cd04488">
    <property type="entry name" value="RecG_wedge_OBF"/>
    <property type="match status" value="1"/>
</dbReference>
<dbReference type="PROSITE" id="PS51192">
    <property type="entry name" value="HELICASE_ATP_BIND_1"/>
    <property type="match status" value="1"/>
</dbReference>
<dbReference type="PANTHER" id="PTHR47964:SF1">
    <property type="entry name" value="ATP-DEPENDENT DNA HELICASE HOMOLOG RECG, CHLOROPLASTIC"/>
    <property type="match status" value="1"/>
</dbReference>
<dbReference type="InterPro" id="IPR004609">
    <property type="entry name" value="ATP-dep_DNA_helicase_RecG"/>
</dbReference>
<dbReference type="NCBIfam" id="NF008166">
    <property type="entry name" value="PRK10917.1-4"/>
    <property type="match status" value="1"/>
</dbReference>
<comment type="caution">
    <text evidence="19">The sequence shown here is derived from an EMBL/GenBank/DDBJ whole genome shotgun (WGS) entry which is preliminary data.</text>
</comment>
<evidence type="ECO:0000256" key="10">
    <source>
        <dbReference type="ARBA" id="ARBA00023204"/>
    </source>
</evidence>
<keyword evidence="20" id="KW-1185">Reference proteome</keyword>
<dbReference type="NCBIfam" id="TIGR00643">
    <property type="entry name" value="recG"/>
    <property type="match status" value="1"/>
</dbReference>
<dbReference type="Pfam" id="PF19833">
    <property type="entry name" value="RecG_dom3_C"/>
    <property type="match status" value="1"/>
</dbReference>
<keyword evidence="8" id="KW-0238">DNA-binding</keyword>
<comment type="similarity">
    <text evidence="1 15">Belongs to the helicase family. RecG subfamily.</text>
</comment>
<proteinExistence type="inferred from homology"/>
<evidence type="ECO:0000256" key="7">
    <source>
        <dbReference type="ARBA" id="ARBA00022840"/>
    </source>
</evidence>
<dbReference type="InterPro" id="IPR014001">
    <property type="entry name" value="Helicase_ATP-bd"/>
</dbReference>
<evidence type="ECO:0000256" key="13">
    <source>
        <dbReference type="ARBA" id="ARBA00034808"/>
    </source>
</evidence>
<comment type="function">
    <text evidence="15">Plays a critical role in recombination and DNA repair. Helps process Holliday junction intermediates to mature products by catalyzing branch migration. Has replication fork regression activity, unwinds stalled or blocked replication forks to make a HJ that can be resolved. Has a DNA unwinding activity characteristic of a DNA helicase with 3'-5' polarity.</text>
</comment>
<evidence type="ECO:0000256" key="16">
    <source>
        <dbReference type="SAM" id="MobiDB-lite"/>
    </source>
</evidence>
<keyword evidence="4 15" id="KW-0227">DNA damage</keyword>
<reference evidence="19" key="1">
    <citation type="submission" date="2022-01" db="EMBL/GenBank/DDBJ databases">
        <title>Genome sequence and assembly of Parabukholderia sp. RG36.</title>
        <authorList>
            <person name="Chhetri G."/>
        </authorList>
    </citation>
    <scope>NUCLEOTIDE SEQUENCE</scope>
    <source>
        <strain evidence="19">RG36</strain>
    </source>
</reference>
<dbReference type="GO" id="GO:0003677">
    <property type="term" value="F:DNA binding"/>
    <property type="evidence" value="ECO:0007669"/>
    <property type="project" value="UniProtKB-KW"/>
</dbReference>
<dbReference type="GO" id="GO:0043138">
    <property type="term" value="F:3'-5' DNA helicase activity"/>
    <property type="evidence" value="ECO:0007669"/>
    <property type="project" value="UniProtKB-EC"/>
</dbReference>
<name>A0A9X1RR63_9BURK</name>
<evidence type="ECO:0000256" key="4">
    <source>
        <dbReference type="ARBA" id="ARBA00022763"/>
    </source>
</evidence>
<protein>
    <recommendedName>
        <fullName evidence="2 15">ATP-dependent DNA helicase RecG</fullName>
        <ecNumber evidence="13 15">5.6.2.4</ecNumber>
    </recommendedName>
</protein>
<dbReference type="Pfam" id="PF17191">
    <property type="entry name" value="RecG_wedge"/>
    <property type="match status" value="1"/>
</dbReference>
<dbReference type="FunFam" id="3.40.50.300:FF:000391">
    <property type="entry name" value="ATP-dependent DNA helicase RecG"/>
    <property type="match status" value="1"/>
</dbReference>
<dbReference type="InterPro" id="IPR011545">
    <property type="entry name" value="DEAD/DEAH_box_helicase_dom"/>
</dbReference>
<dbReference type="Proteomes" id="UP001139308">
    <property type="component" value="Unassembled WGS sequence"/>
</dbReference>
<evidence type="ECO:0000256" key="2">
    <source>
        <dbReference type="ARBA" id="ARBA00017846"/>
    </source>
</evidence>
<evidence type="ECO:0000256" key="15">
    <source>
        <dbReference type="RuleBase" id="RU363016"/>
    </source>
</evidence>
<dbReference type="InterPro" id="IPR045562">
    <property type="entry name" value="RecG_dom3_C"/>
</dbReference>
<evidence type="ECO:0000256" key="3">
    <source>
        <dbReference type="ARBA" id="ARBA00022741"/>
    </source>
</evidence>
<evidence type="ECO:0000256" key="14">
    <source>
        <dbReference type="ARBA" id="ARBA00048988"/>
    </source>
</evidence>
<dbReference type="SMART" id="SM00487">
    <property type="entry name" value="DEXDc"/>
    <property type="match status" value="1"/>
</dbReference>
<sequence>MPSSVSRLMSEAEAASEAHDDARAAGATSGGARLRGRGAALEAPDALPVERGETAAPQAAAPRKRSATESSADKAADKVTGEATSKSTSKSAEKAAEKAPAKDKPKLAKTADRLAKLGLTRDIDLVLHLPMRYEDETTLTPIGELLPGGVAQTEGVVFDNEIAYRPRRQLLVKLRDHNGDELHLRFLNFYGSQVTQMALGKRLRVRGDVRGGFFGMEMVHPAVRVVEGDTPLPQALTPVYPSTAGVSQAYLRKAIDNALSRASLPELLPDAVAHEFLAPLNLPALMDAVKTLHHPPIDADEHELIEGTHPAWTRIKFDELLAQQLSLKRAHEERRTRAAPAMARHVAGRDSSTTLLTRLRAALPFTLTGAQERVVGEIAHDLEQPHPMQRLLQGDVGSGKTVVAALAAAQAIDAGYQAALMAPTEILAEQHARKLRGWLEPLGVQVAWLSGSLKAKEKRAALEAAALGTAQLVIGTHAIIQDAVEFARLGLVIVDEQHRFGVEQRLALRAKAQNAKPPAQTTPDAAAADSDSDPDTDTATAAREFQPHQLMMSATPIPRTLAMTYYADLDVSTIDELPPGRTPILTKLVSDARREEVIARVRAAALTGRQVYWVCPLIEESETLQLQTAVETYETLVAALPELTVGLVHGRLASADKAAVMDAFSRNEVQLLVATTVIEVGVDVPNASLMVIEHAERFGLAQLHQLRGRVGRGTAASVCVLLYSGPLSLTGRARLQTMRETTDGFEIARRDLEIRGPGEFLGARQSGAAMLRFASLENDAWLIDPAREAAECLLREWPHVVTQHLNRWLGAREQYLKA</sequence>
<dbReference type="GO" id="GO:0006310">
    <property type="term" value="P:DNA recombination"/>
    <property type="evidence" value="ECO:0007669"/>
    <property type="project" value="UniProtKB-UniRule"/>
</dbReference>
<dbReference type="PROSITE" id="PS51194">
    <property type="entry name" value="HELICASE_CTER"/>
    <property type="match status" value="1"/>
</dbReference>
<dbReference type="CDD" id="cd17992">
    <property type="entry name" value="DEXHc_RecG"/>
    <property type="match status" value="1"/>
</dbReference>